<dbReference type="GO" id="GO:0006096">
    <property type="term" value="P:glycolytic process"/>
    <property type="evidence" value="ECO:0007669"/>
    <property type="project" value="InterPro"/>
</dbReference>
<dbReference type="GO" id="GO:0004340">
    <property type="term" value="F:glucokinase activity"/>
    <property type="evidence" value="ECO:0007669"/>
    <property type="project" value="InterPro"/>
</dbReference>
<comment type="caution">
    <text evidence="3">The sequence shown here is derived from an EMBL/GenBank/DDBJ whole genome shotgun (WGS) entry which is preliminary data.</text>
</comment>
<evidence type="ECO:0000256" key="1">
    <source>
        <dbReference type="ARBA" id="ARBA00022679"/>
    </source>
</evidence>
<evidence type="ECO:0008006" key="6">
    <source>
        <dbReference type="Google" id="ProtNLM"/>
    </source>
</evidence>
<sequence>MTGDDGGGGGGGLELEMVLVLIRHALVSSRRPGAPPLGVGAGGVLTVAGITSKFEAVRGEIHFLLFSHAIRSYTFLARPRPLKFNFFTPNMIFAGDKDQDRCILCGDVGGTNTRLRLLRLTPQEISGAEVAGIPPPGTTIIERKYLNQDFEAFEDVCHFFLKEAVYADSNHDTPRTWPVSAACFAVAGPVDTSLNRVAFTNRDWVIDGSLLRERLEIEGEVRLINDFVANGYGILTLDVSKGSSEVYALHDVPPRPGAPVACVGAGTGFGMTYATCPAAALAAPKPLYDAFASEGGHTEFAPRTKLEIELLEHLKQEYLQRGLLINHRISAERIVSGKGIRAVYEFLKTKWPEEKRDDVEEEMEKLGDNASAAIAQHGNPDARDTPASCWLCQTTMEIFWSTYGSECGSAALKWLPYGGLFIAGGIAQKNLGAVQYERASTKTPGHKWGFLPAYFDKGRLTSEVKKVRACDQGNRSCVLSLKYRVVGKGKRKKKKIDYSGLWEQT</sequence>
<dbReference type="EMBL" id="LGRX02010189">
    <property type="protein sequence ID" value="KAK3270794.1"/>
    <property type="molecule type" value="Genomic_DNA"/>
</dbReference>
<evidence type="ECO:0000313" key="4">
    <source>
        <dbReference type="EMBL" id="KAK3270794.1"/>
    </source>
</evidence>
<evidence type="ECO:0000313" key="5">
    <source>
        <dbReference type="Proteomes" id="UP001190700"/>
    </source>
</evidence>
<dbReference type="Proteomes" id="UP001190700">
    <property type="component" value="Unassembled WGS sequence"/>
</dbReference>
<keyword evidence="1" id="KW-0808">Transferase</keyword>
<dbReference type="InterPro" id="IPR003836">
    <property type="entry name" value="Glucokinase"/>
</dbReference>
<accession>A0AAE0FV11</accession>
<dbReference type="CDD" id="cd24008">
    <property type="entry name" value="ASKHA_NBD_GLK"/>
    <property type="match status" value="1"/>
</dbReference>
<dbReference type="AlphaFoldDB" id="A0AAE0FV11"/>
<name>A0AAE0FV11_9CHLO</name>
<dbReference type="InterPro" id="IPR043129">
    <property type="entry name" value="ATPase_NBD"/>
</dbReference>
<protein>
    <recommendedName>
        <fullName evidence="6">Glucokinase</fullName>
    </recommendedName>
</protein>
<evidence type="ECO:0000313" key="3">
    <source>
        <dbReference type="EMBL" id="KAK3266353.1"/>
    </source>
</evidence>
<reference evidence="3 5" key="1">
    <citation type="journal article" date="2015" name="Genome Biol. Evol.">
        <title>Comparative Genomics of a Bacterivorous Green Alga Reveals Evolutionary Causalities and Consequences of Phago-Mixotrophic Mode of Nutrition.</title>
        <authorList>
            <person name="Burns J.A."/>
            <person name="Paasch A."/>
            <person name="Narechania A."/>
            <person name="Kim E."/>
        </authorList>
    </citation>
    <scope>NUCLEOTIDE SEQUENCE [LARGE SCALE GENOMIC DNA]</scope>
    <source>
        <strain evidence="3">PLY_AMNH</strain>
    </source>
</reference>
<dbReference type="Pfam" id="PF02685">
    <property type="entry name" value="Glucokinase"/>
    <property type="match status" value="1"/>
</dbReference>
<dbReference type="PANTHER" id="PTHR47363">
    <property type="entry name" value="GLUCOKINASE"/>
    <property type="match status" value="1"/>
</dbReference>
<evidence type="ECO:0000256" key="2">
    <source>
        <dbReference type="ARBA" id="ARBA00022777"/>
    </source>
</evidence>
<proteinExistence type="predicted"/>
<dbReference type="GO" id="GO:0005524">
    <property type="term" value="F:ATP binding"/>
    <property type="evidence" value="ECO:0007669"/>
    <property type="project" value="InterPro"/>
</dbReference>
<dbReference type="Gene3D" id="3.30.420.40">
    <property type="match status" value="1"/>
</dbReference>
<dbReference type="PANTHER" id="PTHR47363:SF1">
    <property type="entry name" value="GLUCOKINASE"/>
    <property type="match status" value="1"/>
</dbReference>
<gene>
    <name evidence="4" type="ORF">CYMTET_20822</name>
    <name evidence="3" type="ORF">CYMTET_25011</name>
</gene>
<dbReference type="GO" id="GO:0005536">
    <property type="term" value="F:D-glucose binding"/>
    <property type="evidence" value="ECO:0007669"/>
    <property type="project" value="InterPro"/>
</dbReference>
<dbReference type="SUPFAM" id="SSF53067">
    <property type="entry name" value="Actin-like ATPase domain"/>
    <property type="match status" value="1"/>
</dbReference>
<dbReference type="Gene3D" id="3.40.367.20">
    <property type="match status" value="1"/>
</dbReference>
<organism evidence="3 5">
    <name type="scientific">Cymbomonas tetramitiformis</name>
    <dbReference type="NCBI Taxonomy" id="36881"/>
    <lineage>
        <taxon>Eukaryota</taxon>
        <taxon>Viridiplantae</taxon>
        <taxon>Chlorophyta</taxon>
        <taxon>Pyramimonadophyceae</taxon>
        <taxon>Pyramimonadales</taxon>
        <taxon>Pyramimonadaceae</taxon>
        <taxon>Cymbomonas</taxon>
    </lineage>
</organism>
<reference evidence="3" key="2">
    <citation type="submission" date="2023-06" db="EMBL/GenBank/DDBJ databases">
        <title>Long-read-based genome assembly of the green algal bacterivore Cymbomonas tetramitiformis.</title>
        <authorList>
            <person name="Gyaltshen Y."/>
            <person name="Rozenberg A."/>
            <person name="Paasch A."/>
            <person name="Burns J.A."/>
            <person name="Warring S."/>
            <person name="Larson R."/>
            <person name="Maurer-Alcala X."/>
            <person name="Dacks J."/>
            <person name="Kim E."/>
        </authorList>
    </citation>
    <scope>NUCLEOTIDE SEQUENCE</scope>
    <source>
        <strain evidence="3">PLY_AMNH</strain>
    </source>
</reference>
<keyword evidence="5" id="KW-1185">Reference proteome</keyword>
<dbReference type="EMBL" id="LGRX02013169">
    <property type="protein sequence ID" value="KAK3266353.1"/>
    <property type="molecule type" value="Genomic_DNA"/>
</dbReference>
<keyword evidence="2" id="KW-0418">Kinase</keyword>